<organism evidence="2 3">
    <name type="scientific">Micromonospora cathayae</name>
    <dbReference type="NCBI Taxonomy" id="3028804"/>
    <lineage>
        <taxon>Bacteria</taxon>
        <taxon>Bacillati</taxon>
        <taxon>Actinomycetota</taxon>
        <taxon>Actinomycetes</taxon>
        <taxon>Micromonosporales</taxon>
        <taxon>Micromonosporaceae</taxon>
        <taxon>Micromonospora</taxon>
    </lineage>
</organism>
<gene>
    <name evidence="2" type="ORF">PVK37_15860</name>
</gene>
<keyword evidence="3" id="KW-1185">Reference proteome</keyword>
<evidence type="ECO:0000313" key="3">
    <source>
        <dbReference type="Proteomes" id="UP001219605"/>
    </source>
</evidence>
<reference evidence="2 3" key="1">
    <citation type="submission" date="2023-02" db="EMBL/GenBank/DDBJ databases">
        <authorList>
            <person name="Mo P."/>
        </authorList>
    </citation>
    <scope>NUCLEOTIDE SEQUENCE [LARGE SCALE GENOMIC DNA]</scope>
    <source>
        <strain evidence="2 3">HUAS 3</strain>
    </source>
</reference>
<evidence type="ECO:0000313" key="2">
    <source>
        <dbReference type="EMBL" id="WDZ87770.1"/>
    </source>
</evidence>
<sequence>MPRRLVVLAPLLAWAILLHVGLVCRVPLAATAGPPPASAPAGVPAFTSVPYRAVSALAGPDGQRPKPIVTTGFDAKACGSVARSGRGNQGTDRRSPVPQLGPTPPDGAIRRSTSTVDGGASVGDGARPVRLSVLRC</sequence>
<dbReference type="RefSeq" id="WP_275034780.1">
    <property type="nucleotide sequence ID" value="NZ_CP118615.1"/>
</dbReference>
<proteinExistence type="predicted"/>
<protein>
    <submittedName>
        <fullName evidence="2">Uncharacterized protein</fullName>
    </submittedName>
</protein>
<dbReference type="Proteomes" id="UP001219605">
    <property type="component" value="Chromosome"/>
</dbReference>
<accession>A0ABY7ZXG1</accession>
<dbReference type="EMBL" id="CP118615">
    <property type="protein sequence ID" value="WDZ87770.1"/>
    <property type="molecule type" value="Genomic_DNA"/>
</dbReference>
<evidence type="ECO:0000256" key="1">
    <source>
        <dbReference type="SAM" id="MobiDB-lite"/>
    </source>
</evidence>
<feature type="region of interest" description="Disordered" evidence="1">
    <location>
        <begin position="79"/>
        <end position="125"/>
    </location>
</feature>
<name>A0ABY7ZXG1_9ACTN</name>